<evidence type="ECO:0000256" key="2">
    <source>
        <dbReference type="SAM" id="SignalP"/>
    </source>
</evidence>
<keyword evidence="4" id="KW-1185">Reference proteome</keyword>
<dbReference type="EMBL" id="ML736265">
    <property type="protein sequence ID" value="KAE8375219.1"/>
    <property type="molecule type" value="Genomic_DNA"/>
</dbReference>
<sequence length="400" mass="43415">MNPYLSWAILLVVAGGLGWYYNGPAPKTKAPIKPIVEKAESVVSAKKPKKKTKKSPEPSPAPTKVEEKPMQTPKIEEDDMADEEIDKKEMAKRFAAVKNGIPLKESNKDGKAQKKKNKKGTTSQPAASNNERSASRVSTRTSSTTGAEADDDLSPAGSPKVNASASAAGYVSDMLEAPAPAASVLRVTGSLESESQKKQKPQSFKQVETKKQRQQRLKNEARKQQVQEAEEERRRLLEKQLHTARESERRDAAKSKPAVQPNAWQTQSVSNGTNGNVTNGIHKAAPAPKVELLDTFEPENSSAAASSKEWDRGLPSEEEQMRILGAENGEDQWTTVSSKKIKKKGGKTDDSEVSAVEDQPTPTAPAPAPVEPKVKITPTYLPDVLRSGKKGHPLDSDWAA</sequence>
<name>A0A5N7B1K1_9EURO</name>
<evidence type="ECO:0000313" key="3">
    <source>
        <dbReference type="EMBL" id="KAE8375219.1"/>
    </source>
</evidence>
<dbReference type="AlphaFoldDB" id="A0A5N7B1K1"/>
<accession>A0A5N7B1K1</accession>
<gene>
    <name evidence="3" type="ORF">BDV26DRAFT_20802</name>
</gene>
<proteinExistence type="predicted"/>
<keyword evidence="2" id="KW-0732">Signal</keyword>
<organism evidence="3 4">
    <name type="scientific">Aspergillus bertholletiae</name>
    <dbReference type="NCBI Taxonomy" id="1226010"/>
    <lineage>
        <taxon>Eukaryota</taxon>
        <taxon>Fungi</taxon>
        <taxon>Dikarya</taxon>
        <taxon>Ascomycota</taxon>
        <taxon>Pezizomycotina</taxon>
        <taxon>Eurotiomycetes</taxon>
        <taxon>Eurotiomycetidae</taxon>
        <taxon>Eurotiales</taxon>
        <taxon>Aspergillaceae</taxon>
        <taxon>Aspergillus</taxon>
        <taxon>Aspergillus subgen. Circumdati</taxon>
    </lineage>
</organism>
<evidence type="ECO:0000256" key="1">
    <source>
        <dbReference type="SAM" id="MobiDB-lite"/>
    </source>
</evidence>
<feature type="compositionally biased region" description="Low complexity" evidence="1">
    <location>
        <begin position="135"/>
        <end position="145"/>
    </location>
</feature>
<evidence type="ECO:0000313" key="4">
    <source>
        <dbReference type="Proteomes" id="UP000326198"/>
    </source>
</evidence>
<feature type="chain" id="PRO_5024865069" evidence="2">
    <location>
        <begin position="19"/>
        <end position="400"/>
    </location>
</feature>
<feature type="signal peptide" evidence="2">
    <location>
        <begin position="1"/>
        <end position="18"/>
    </location>
</feature>
<feature type="compositionally biased region" description="Low complexity" evidence="1">
    <location>
        <begin position="268"/>
        <end position="280"/>
    </location>
</feature>
<dbReference type="Proteomes" id="UP000326198">
    <property type="component" value="Unassembled WGS sequence"/>
</dbReference>
<dbReference type="OrthoDB" id="4207724at2759"/>
<feature type="region of interest" description="Disordered" evidence="1">
    <location>
        <begin position="40"/>
        <end position="164"/>
    </location>
</feature>
<feature type="compositionally biased region" description="Basic and acidic residues" evidence="1">
    <location>
        <begin position="308"/>
        <end position="321"/>
    </location>
</feature>
<feature type="compositionally biased region" description="Basic and acidic residues" evidence="1">
    <location>
        <begin position="207"/>
        <end position="254"/>
    </location>
</feature>
<reference evidence="3 4" key="1">
    <citation type="submission" date="2019-04" db="EMBL/GenBank/DDBJ databases">
        <title>Friends and foes A comparative genomics studyof 23 Aspergillus species from section Flavi.</title>
        <authorList>
            <consortium name="DOE Joint Genome Institute"/>
            <person name="Kjaerbolling I."/>
            <person name="Vesth T."/>
            <person name="Frisvad J.C."/>
            <person name="Nybo J.L."/>
            <person name="Theobald S."/>
            <person name="Kildgaard S."/>
            <person name="Isbrandt T."/>
            <person name="Kuo A."/>
            <person name="Sato A."/>
            <person name="Lyhne E.K."/>
            <person name="Kogle M.E."/>
            <person name="Wiebenga A."/>
            <person name="Kun R.S."/>
            <person name="Lubbers R.J."/>
            <person name="Makela M.R."/>
            <person name="Barry K."/>
            <person name="Chovatia M."/>
            <person name="Clum A."/>
            <person name="Daum C."/>
            <person name="Haridas S."/>
            <person name="He G."/>
            <person name="LaButti K."/>
            <person name="Lipzen A."/>
            <person name="Mondo S."/>
            <person name="Riley R."/>
            <person name="Salamov A."/>
            <person name="Simmons B.A."/>
            <person name="Magnuson J.K."/>
            <person name="Henrissat B."/>
            <person name="Mortensen U.H."/>
            <person name="Larsen T.O."/>
            <person name="Devries R.P."/>
            <person name="Grigoriev I.V."/>
            <person name="Machida M."/>
            <person name="Baker S.E."/>
            <person name="Andersen M.R."/>
        </authorList>
    </citation>
    <scope>NUCLEOTIDE SEQUENCE [LARGE SCALE GENOMIC DNA]</scope>
    <source>
        <strain evidence="3 4">IBT 29228</strain>
    </source>
</reference>
<feature type="region of interest" description="Disordered" evidence="1">
    <location>
        <begin position="187"/>
        <end position="400"/>
    </location>
</feature>
<protein>
    <submittedName>
        <fullName evidence="3">Uncharacterized protein</fullName>
    </submittedName>
</protein>